<evidence type="ECO:0000256" key="3">
    <source>
        <dbReference type="ARBA" id="ARBA00022692"/>
    </source>
</evidence>
<reference evidence="9" key="1">
    <citation type="submission" date="2022-11" db="UniProtKB">
        <authorList>
            <consortium name="WormBaseParasite"/>
        </authorList>
    </citation>
    <scope>IDENTIFICATION</scope>
</reference>
<sequence length="304" mass="33436">MSSQQYYYSQSQSYNPGYFEPNNVYGDATQQKAQNPYFTPASVDGNINGQFNFEDEPPLLEGTNSLFLCVLFHRYKLGVNFGHILQKTLNVLNPMRECPQEVLDDTDLAGPLVFCLIFGGTLLLAGKVHFNYIYGIGLLGCLGMYTLLSLMAPQGVAPTCVVSVLGYCMLPMCVLSTVGIVFSLKSPLGVVLTAFIVFWSAMSSSKLFVRALSLEKQRFLVGYPSIAESRYGEVSVDLRIASRWITSQCSSSPLRPWHSRWCEGESHAATLDSTNVPPFWSVAPLLTVEGVLFGAPPHPPECSV</sequence>
<evidence type="ECO:0000259" key="7">
    <source>
        <dbReference type="Pfam" id="PF04893"/>
    </source>
</evidence>
<accession>A0A915EXG8</accession>
<proteinExistence type="inferred from homology"/>
<dbReference type="PANTHER" id="PTHR21236">
    <property type="entry name" value="GOLGI MEMBRANE PROTEIN YIP1"/>
    <property type="match status" value="1"/>
</dbReference>
<dbReference type="InterPro" id="IPR045231">
    <property type="entry name" value="Yip1/4-like"/>
</dbReference>
<evidence type="ECO:0000256" key="2">
    <source>
        <dbReference type="ARBA" id="ARBA00010596"/>
    </source>
</evidence>
<dbReference type="PANTHER" id="PTHR21236:SF2">
    <property type="entry name" value="PROTEIN YIPF"/>
    <property type="match status" value="1"/>
</dbReference>
<feature type="transmembrane region" description="Helical" evidence="6">
    <location>
        <begin position="164"/>
        <end position="184"/>
    </location>
</feature>
<dbReference type="WBParaSite" id="maker-E.canG7_contigs_2344-snap-gene-0.21-mRNA-1">
    <property type="protein sequence ID" value="maker-E.canG7_contigs_2344-snap-gene-0.21-mRNA-1"/>
    <property type="gene ID" value="EcG7_05191"/>
</dbReference>
<keyword evidence="8" id="KW-1185">Reference proteome</keyword>
<evidence type="ECO:0000313" key="8">
    <source>
        <dbReference type="Proteomes" id="UP000887562"/>
    </source>
</evidence>
<keyword evidence="3 6" id="KW-0812">Transmembrane</keyword>
<protein>
    <recommendedName>
        <fullName evidence="6">Protein YIPF</fullName>
    </recommendedName>
</protein>
<comment type="similarity">
    <text evidence="2 6">Belongs to the YIP1 family.</text>
</comment>
<dbReference type="GO" id="GO:0000139">
    <property type="term" value="C:Golgi membrane"/>
    <property type="evidence" value="ECO:0007669"/>
    <property type="project" value="UniProtKB-SubCell"/>
</dbReference>
<dbReference type="Pfam" id="PF04893">
    <property type="entry name" value="Yip1"/>
    <property type="match status" value="1"/>
</dbReference>
<name>A0A915EXG8_9CEST</name>
<comment type="caution">
    <text evidence="6">Lacks conserved residue(s) required for the propagation of feature annotation.</text>
</comment>
<comment type="subcellular location">
    <subcellularLocation>
        <location evidence="6">Golgi apparatus membrane</location>
        <topology evidence="6">Multi-pass membrane protein</topology>
    </subcellularLocation>
    <subcellularLocation>
        <location evidence="1">Membrane</location>
        <topology evidence="1">Multi-pass membrane protein</topology>
    </subcellularLocation>
</comment>
<keyword evidence="4 6" id="KW-1133">Transmembrane helix</keyword>
<evidence type="ECO:0000256" key="6">
    <source>
        <dbReference type="RuleBase" id="RU361264"/>
    </source>
</evidence>
<evidence type="ECO:0000256" key="4">
    <source>
        <dbReference type="ARBA" id="ARBA00022989"/>
    </source>
</evidence>
<evidence type="ECO:0000256" key="1">
    <source>
        <dbReference type="ARBA" id="ARBA00004141"/>
    </source>
</evidence>
<evidence type="ECO:0000313" key="9">
    <source>
        <dbReference type="WBParaSite" id="maker-E.canG7_contigs_2344-snap-gene-0.21-mRNA-1"/>
    </source>
</evidence>
<feature type="transmembrane region" description="Helical" evidence="6">
    <location>
        <begin position="108"/>
        <end position="126"/>
    </location>
</feature>
<feature type="transmembrane region" description="Helical" evidence="6">
    <location>
        <begin position="190"/>
        <end position="209"/>
    </location>
</feature>
<dbReference type="GO" id="GO:0006888">
    <property type="term" value="P:endoplasmic reticulum to Golgi vesicle-mediated transport"/>
    <property type="evidence" value="ECO:0007669"/>
    <property type="project" value="InterPro"/>
</dbReference>
<evidence type="ECO:0000256" key="5">
    <source>
        <dbReference type="ARBA" id="ARBA00023136"/>
    </source>
</evidence>
<dbReference type="GO" id="GO:0048280">
    <property type="term" value="P:vesicle fusion with Golgi apparatus"/>
    <property type="evidence" value="ECO:0007669"/>
    <property type="project" value="TreeGrafter"/>
</dbReference>
<dbReference type="Proteomes" id="UP000887562">
    <property type="component" value="Unplaced"/>
</dbReference>
<organism evidence="8 9">
    <name type="scientific">Echinococcus canadensis</name>
    <dbReference type="NCBI Taxonomy" id="519352"/>
    <lineage>
        <taxon>Eukaryota</taxon>
        <taxon>Metazoa</taxon>
        <taxon>Spiralia</taxon>
        <taxon>Lophotrochozoa</taxon>
        <taxon>Platyhelminthes</taxon>
        <taxon>Cestoda</taxon>
        <taxon>Eucestoda</taxon>
        <taxon>Cyclophyllidea</taxon>
        <taxon>Taeniidae</taxon>
        <taxon>Echinococcus</taxon>
        <taxon>Echinococcus canadensis group</taxon>
    </lineage>
</organism>
<keyword evidence="5 6" id="KW-0472">Membrane</keyword>
<feature type="transmembrane region" description="Helical" evidence="6">
    <location>
        <begin position="132"/>
        <end position="152"/>
    </location>
</feature>
<feature type="domain" description="Yip1" evidence="7">
    <location>
        <begin position="92"/>
        <end position="222"/>
    </location>
</feature>
<dbReference type="AlphaFoldDB" id="A0A915EXG8"/>
<dbReference type="GO" id="GO:0005802">
    <property type="term" value="C:trans-Golgi network"/>
    <property type="evidence" value="ECO:0007669"/>
    <property type="project" value="TreeGrafter"/>
</dbReference>
<dbReference type="InterPro" id="IPR006977">
    <property type="entry name" value="Yip1_dom"/>
</dbReference>